<evidence type="ECO:0000313" key="16">
    <source>
        <dbReference type="Proteomes" id="UP000694386"/>
    </source>
</evidence>
<sequence length="126" mass="14319">MGDKPIWEQIGSSFIQHYYQLFDNDRTQLGTIYIDASSFTWEGQHFQGKAVIVELSSLPFQKIQQSITAQDHQSTTDICIISMVVGQLKAAEDPIMGFHQMFLLKNINDACVCTNDMFRLALHNFG</sequence>
<evidence type="ECO:0000256" key="9">
    <source>
        <dbReference type="ARBA" id="ARBA00023132"/>
    </source>
</evidence>
<evidence type="ECO:0000256" key="1">
    <source>
        <dbReference type="ARBA" id="ARBA00004540"/>
    </source>
</evidence>
<evidence type="ECO:0000256" key="10">
    <source>
        <dbReference type="ARBA" id="ARBA00026247"/>
    </source>
</evidence>
<dbReference type="Pfam" id="PF02136">
    <property type="entry name" value="NTF2"/>
    <property type="match status" value="1"/>
</dbReference>
<comment type="subunit">
    <text evidence="12">Homodimer. Interacts with RAN (GDP-bound form); the interaction is direct and regulates RAN nuclear import. Interacts with the nucleoporins NUP54, NUP58 and NUP62 (via FG repeats); recruits NUTF2 to the nuclear pore complex a step required for NUTF2-mediated GDP-bound RAN nuclear import. Interacts with CAPG; mediates its nuclear import.</text>
</comment>
<feature type="domain" description="NTF2" evidence="14">
    <location>
        <begin position="10"/>
        <end position="120"/>
    </location>
</feature>
<keyword evidence="9" id="KW-0906">Nuclear pore complex</keyword>
<evidence type="ECO:0000256" key="3">
    <source>
        <dbReference type="ARBA" id="ARBA00004649"/>
    </source>
</evidence>
<keyword evidence="4 13" id="KW-0813">Transport</keyword>
<evidence type="ECO:0000256" key="4">
    <source>
        <dbReference type="ARBA" id="ARBA00022448"/>
    </source>
</evidence>
<dbReference type="FunFam" id="3.10.450.50:FF:000007">
    <property type="entry name" value="Nuclear transport factor 2"/>
    <property type="match status" value="1"/>
</dbReference>
<dbReference type="Ensembl" id="ENSCGRT00001001202.1">
    <property type="protein sequence ID" value="ENSCGRP00001001179.1"/>
    <property type="gene ID" value="ENSCGRG00001000908.1"/>
</dbReference>
<evidence type="ECO:0000256" key="11">
    <source>
        <dbReference type="ARBA" id="ARBA00037505"/>
    </source>
</evidence>
<dbReference type="InterPro" id="IPR032710">
    <property type="entry name" value="NTF2-like_dom_sf"/>
</dbReference>
<evidence type="ECO:0000313" key="15">
    <source>
        <dbReference type="Ensembl" id="ENSCGRP00001001179.1"/>
    </source>
</evidence>
<accession>A0A8C2LC98</accession>
<reference evidence="15" key="2">
    <citation type="submission" date="2025-09" db="UniProtKB">
        <authorList>
            <consortium name="Ensembl"/>
        </authorList>
    </citation>
    <scope>IDENTIFICATION</scope>
</reference>
<keyword evidence="7 13" id="KW-0653">Protein transport</keyword>
<dbReference type="SUPFAM" id="SSF54427">
    <property type="entry name" value="NTF2-like"/>
    <property type="match status" value="1"/>
</dbReference>
<comment type="function">
    <text evidence="13">Has a role in nuclear-cytoplasmic transport of proteins and mRNAs.</text>
</comment>
<evidence type="ECO:0000256" key="12">
    <source>
        <dbReference type="ARBA" id="ARBA00047032"/>
    </source>
</evidence>
<dbReference type="GO" id="GO:0005640">
    <property type="term" value="C:nuclear outer membrane"/>
    <property type="evidence" value="ECO:0007669"/>
    <property type="project" value="UniProtKB-SubCell"/>
</dbReference>
<dbReference type="GO" id="GO:0005737">
    <property type="term" value="C:cytoplasm"/>
    <property type="evidence" value="ECO:0007669"/>
    <property type="project" value="UniProtKB-SubCell"/>
</dbReference>
<dbReference type="Proteomes" id="UP000694386">
    <property type="component" value="Unplaced"/>
</dbReference>
<evidence type="ECO:0000259" key="14">
    <source>
        <dbReference type="PROSITE" id="PS50177"/>
    </source>
</evidence>
<comment type="subcellular location">
    <subcellularLocation>
        <location evidence="13">Cytoplasm</location>
    </subcellularLocation>
    <subcellularLocation>
        <location evidence="13">Nucleus</location>
    </subcellularLocation>
    <subcellularLocation>
        <location evidence="1">Nucleus inner membrane</location>
    </subcellularLocation>
    <subcellularLocation>
        <location evidence="3">Nucleus outer membrane</location>
    </subcellularLocation>
    <subcellularLocation>
        <location evidence="2">Nucleus</location>
        <location evidence="2">Nuclear pore complex</location>
    </subcellularLocation>
</comment>
<dbReference type="GO" id="GO:0005643">
    <property type="term" value="C:nuclear pore"/>
    <property type="evidence" value="ECO:0007669"/>
    <property type="project" value="UniProtKB-SubCell"/>
</dbReference>
<evidence type="ECO:0000256" key="2">
    <source>
        <dbReference type="ARBA" id="ARBA00004567"/>
    </source>
</evidence>
<dbReference type="InterPro" id="IPR002075">
    <property type="entry name" value="NTF2_dom"/>
</dbReference>
<evidence type="ECO:0000256" key="13">
    <source>
        <dbReference type="RuleBase" id="RU369002"/>
    </source>
</evidence>
<organism evidence="15 16">
    <name type="scientific">Cricetulus griseus</name>
    <name type="common">Chinese hamster</name>
    <name type="synonym">Cricetulus barabensis griseus</name>
    <dbReference type="NCBI Taxonomy" id="10029"/>
    <lineage>
        <taxon>Eukaryota</taxon>
        <taxon>Metazoa</taxon>
        <taxon>Chordata</taxon>
        <taxon>Craniata</taxon>
        <taxon>Vertebrata</taxon>
        <taxon>Euteleostomi</taxon>
        <taxon>Mammalia</taxon>
        <taxon>Eutheria</taxon>
        <taxon>Euarchontoglires</taxon>
        <taxon>Glires</taxon>
        <taxon>Rodentia</taxon>
        <taxon>Myomorpha</taxon>
        <taxon>Muroidea</taxon>
        <taxon>Cricetidae</taxon>
        <taxon>Cricetinae</taxon>
        <taxon>Cricetulus</taxon>
    </lineage>
</organism>
<name>A0A8C2LC98_CRIGR</name>
<keyword evidence="8" id="KW-0811">Translocation</keyword>
<protein>
    <recommendedName>
        <fullName evidence="10 13">Nuclear transport factor 2</fullName>
        <shortName evidence="13">NTF-2</shortName>
    </recommendedName>
</protein>
<dbReference type="GO" id="GO:0051028">
    <property type="term" value="P:mRNA transport"/>
    <property type="evidence" value="ECO:0007669"/>
    <property type="project" value="UniProtKB-UniRule"/>
</dbReference>
<dbReference type="InterPro" id="IPR018222">
    <property type="entry name" value="Nuclear_transport_factor_2_euk"/>
</dbReference>
<keyword evidence="5 13" id="KW-0963">Cytoplasm</keyword>
<proteinExistence type="predicted"/>
<dbReference type="InterPro" id="IPR045875">
    <property type="entry name" value="NTF2"/>
</dbReference>
<evidence type="ECO:0000256" key="5">
    <source>
        <dbReference type="ARBA" id="ARBA00022490"/>
    </source>
</evidence>
<dbReference type="AlphaFoldDB" id="A0A8C2LC98"/>
<keyword evidence="13" id="KW-0539">Nucleus</keyword>
<evidence type="ECO:0000256" key="7">
    <source>
        <dbReference type="ARBA" id="ARBA00022927"/>
    </source>
</evidence>
<keyword evidence="6" id="KW-0509">mRNA transport</keyword>
<dbReference type="GO" id="GO:0006606">
    <property type="term" value="P:protein import into nucleus"/>
    <property type="evidence" value="ECO:0007669"/>
    <property type="project" value="UniProtKB-ARBA"/>
</dbReference>
<dbReference type="PANTHER" id="PTHR12612">
    <property type="entry name" value="NUCLEAR TRANSPORT FACTOR 2"/>
    <property type="match status" value="1"/>
</dbReference>
<comment type="function">
    <text evidence="11">Mediates the import of GDP-bound RAN from the cytoplasm into the nucleus which is essential for the function of RAN in cargo receptor-mediated nucleocytoplasmic transport. Thereby, plays indirectly a more general role in cargo receptor-mediated nucleocytoplasmic transport. Interacts with GDP-bound RAN in the cytosol, recruits it to the nuclear pore complex via its interaction with nucleoporins and promotes its nuclear import.</text>
</comment>
<evidence type="ECO:0000256" key="8">
    <source>
        <dbReference type="ARBA" id="ARBA00023010"/>
    </source>
</evidence>
<dbReference type="CDD" id="cd00780">
    <property type="entry name" value="NTF2"/>
    <property type="match status" value="1"/>
</dbReference>
<reference evidence="15" key="1">
    <citation type="submission" date="2025-08" db="UniProtKB">
        <authorList>
            <consortium name="Ensembl"/>
        </authorList>
    </citation>
    <scope>IDENTIFICATION</scope>
</reference>
<dbReference type="GO" id="GO:0005637">
    <property type="term" value="C:nuclear inner membrane"/>
    <property type="evidence" value="ECO:0007669"/>
    <property type="project" value="UniProtKB-SubCell"/>
</dbReference>
<dbReference type="Gene3D" id="3.10.450.50">
    <property type="match status" value="1"/>
</dbReference>
<dbReference type="PROSITE" id="PS50177">
    <property type="entry name" value="NTF2_DOMAIN"/>
    <property type="match status" value="1"/>
</dbReference>
<evidence type="ECO:0000256" key="6">
    <source>
        <dbReference type="ARBA" id="ARBA00022816"/>
    </source>
</evidence>